<dbReference type="AlphaFoldDB" id="A0A6J4K0G9"/>
<dbReference type="EMBL" id="CADCTR010001357">
    <property type="protein sequence ID" value="CAA9292442.1"/>
    <property type="molecule type" value="Genomic_DNA"/>
</dbReference>
<organism evidence="1">
    <name type="scientific">uncultured Chloroflexia bacterium</name>
    <dbReference type="NCBI Taxonomy" id="1672391"/>
    <lineage>
        <taxon>Bacteria</taxon>
        <taxon>Bacillati</taxon>
        <taxon>Chloroflexota</taxon>
        <taxon>Chloroflexia</taxon>
        <taxon>environmental samples</taxon>
    </lineage>
</organism>
<sequence length="34" mass="3756">AARGVKAWRLGARDGPRRGHCGGLERRTLRGRGR</sequence>
<name>A0A6J4K0G9_9CHLR</name>
<proteinExistence type="predicted"/>
<gene>
    <name evidence="1" type="ORF">AVDCRST_MAG93-4003</name>
</gene>
<feature type="non-terminal residue" evidence="1">
    <location>
        <position position="1"/>
    </location>
</feature>
<feature type="non-terminal residue" evidence="1">
    <location>
        <position position="34"/>
    </location>
</feature>
<protein>
    <submittedName>
        <fullName evidence="1">Uncharacterized protein</fullName>
    </submittedName>
</protein>
<reference evidence="1" key="1">
    <citation type="submission" date="2020-02" db="EMBL/GenBank/DDBJ databases">
        <authorList>
            <person name="Meier V. D."/>
        </authorList>
    </citation>
    <scope>NUCLEOTIDE SEQUENCE</scope>
    <source>
        <strain evidence="1">AVDCRST_MAG93</strain>
    </source>
</reference>
<evidence type="ECO:0000313" key="1">
    <source>
        <dbReference type="EMBL" id="CAA9292442.1"/>
    </source>
</evidence>
<accession>A0A6J4K0G9</accession>